<feature type="domain" description="Generative cell specific-1/HAP2" evidence="13">
    <location>
        <begin position="34"/>
        <end position="666"/>
    </location>
</feature>
<evidence type="ECO:0000256" key="11">
    <source>
        <dbReference type="SAM" id="Phobius"/>
    </source>
</evidence>
<keyword evidence="7" id="KW-0446">Lipid-binding</keyword>
<dbReference type="PANTHER" id="PTHR31764:SF0">
    <property type="entry name" value="GENERATIVE CELL SPECIFIC-1_HAP2 DOMAIN-CONTAINING PROTEIN"/>
    <property type="match status" value="1"/>
</dbReference>
<name>A0ABQ8P7I4_9CRYT</name>
<comment type="similarity">
    <text evidence="2">Belongs to the HAP2/GCS1 family.</text>
</comment>
<accession>A0ABQ8P7I4</accession>
<comment type="caution">
    <text evidence="14">The sequence shown here is derived from an EMBL/GenBank/DDBJ whole genome shotgun (WGS) entry which is preliminary data.</text>
</comment>
<keyword evidence="9" id="KW-1015">Disulfide bond</keyword>
<dbReference type="PANTHER" id="PTHR31764">
    <property type="entry name" value="PROTEIN HAPLESS 2"/>
    <property type="match status" value="1"/>
</dbReference>
<feature type="chain" id="PRO_5046300631" description="Generative cell specific-1/HAP2 domain-containing protein" evidence="12">
    <location>
        <begin position="22"/>
        <end position="724"/>
    </location>
</feature>
<organism evidence="14 15">
    <name type="scientific">Cryptosporidium canis</name>
    <dbReference type="NCBI Taxonomy" id="195482"/>
    <lineage>
        <taxon>Eukaryota</taxon>
        <taxon>Sar</taxon>
        <taxon>Alveolata</taxon>
        <taxon>Apicomplexa</taxon>
        <taxon>Conoidasida</taxon>
        <taxon>Coccidia</taxon>
        <taxon>Eucoccidiorida</taxon>
        <taxon>Eimeriorina</taxon>
        <taxon>Cryptosporidiidae</taxon>
        <taxon>Cryptosporidium</taxon>
    </lineage>
</organism>
<keyword evidence="6 11" id="KW-1133">Transmembrane helix</keyword>
<keyword evidence="3" id="KW-1003">Cell membrane</keyword>
<evidence type="ECO:0000256" key="4">
    <source>
        <dbReference type="ARBA" id="ARBA00022692"/>
    </source>
</evidence>
<evidence type="ECO:0000313" key="14">
    <source>
        <dbReference type="EMBL" id="KAJ1611135.1"/>
    </source>
</evidence>
<comment type="subcellular location">
    <subcellularLocation>
        <location evidence="1">Cell membrane</location>
        <topology evidence="1">Single-pass type I membrane protein</topology>
    </subcellularLocation>
</comment>
<dbReference type="Proteomes" id="UP001071777">
    <property type="component" value="Unassembled WGS sequence"/>
</dbReference>
<evidence type="ECO:0000256" key="2">
    <source>
        <dbReference type="ARBA" id="ARBA00010929"/>
    </source>
</evidence>
<dbReference type="InterPro" id="IPR018928">
    <property type="entry name" value="HAP2/GCS1_dom"/>
</dbReference>
<gene>
    <name evidence="14" type="ORF">OJ252_1650</name>
</gene>
<dbReference type="EMBL" id="JAPCXB010000062">
    <property type="protein sequence ID" value="KAJ1611135.1"/>
    <property type="molecule type" value="Genomic_DNA"/>
</dbReference>
<dbReference type="Pfam" id="PF10699">
    <property type="entry name" value="HAP2-GCS1"/>
    <property type="match status" value="1"/>
</dbReference>
<dbReference type="InterPro" id="IPR040326">
    <property type="entry name" value="HAP2/GCS1"/>
</dbReference>
<feature type="signal peptide" evidence="12">
    <location>
        <begin position="1"/>
        <end position="21"/>
    </location>
</feature>
<evidence type="ECO:0000256" key="12">
    <source>
        <dbReference type="SAM" id="SignalP"/>
    </source>
</evidence>
<keyword evidence="5 12" id="KW-0732">Signal</keyword>
<proteinExistence type="inferred from homology"/>
<evidence type="ECO:0000256" key="7">
    <source>
        <dbReference type="ARBA" id="ARBA00023121"/>
    </source>
</evidence>
<evidence type="ECO:0000256" key="3">
    <source>
        <dbReference type="ARBA" id="ARBA00022475"/>
    </source>
</evidence>
<feature type="transmembrane region" description="Helical" evidence="11">
    <location>
        <begin position="677"/>
        <end position="698"/>
    </location>
</feature>
<evidence type="ECO:0000256" key="5">
    <source>
        <dbReference type="ARBA" id="ARBA00022729"/>
    </source>
</evidence>
<evidence type="ECO:0000256" key="10">
    <source>
        <dbReference type="ARBA" id="ARBA00023279"/>
    </source>
</evidence>
<keyword evidence="8 11" id="KW-0472">Membrane</keyword>
<keyword evidence="15" id="KW-1185">Reference proteome</keyword>
<keyword evidence="4 11" id="KW-0812">Transmembrane</keyword>
<reference evidence="14" key="1">
    <citation type="submission" date="2022-10" db="EMBL/GenBank/DDBJ databases">
        <title>Adaptive evolution leads to modifications in subtelomeric GC content in a zoonotic Cryptosporidium species.</title>
        <authorList>
            <person name="Li J."/>
            <person name="Feng Y."/>
            <person name="Xiao L."/>
        </authorList>
    </citation>
    <scope>NUCLEOTIDE SEQUENCE</scope>
    <source>
        <strain evidence="14">25894</strain>
    </source>
</reference>
<protein>
    <recommendedName>
        <fullName evidence="13">Generative cell specific-1/HAP2 domain-containing protein</fullName>
    </recommendedName>
</protein>
<evidence type="ECO:0000256" key="8">
    <source>
        <dbReference type="ARBA" id="ARBA00023136"/>
    </source>
</evidence>
<evidence type="ECO:0000256" key="1">
    <source>
        <dbReference type="ARBA" id="ARBA00004251"/>
    </source>
</evidence>
<keyword evidence="10" id="KW-0278">Fertilization</keyword>
<evidence type="ECO:0000313" key="15">
    <source>
        <dbReference type="Proteomes" id="UP001071777"/>
    </source>
</evidence>
<sequence length="724" mass="80494">MGKIIYFALLVSFFYVGNVISQLIVSEQDMCMNGQCKKMLNGHLVIQNNQDVSLNFGSSEVSGKNAKESDPGSSGFKITIKKSPILIAYDLDYVSTLYHDFQEDIKLFSFSQVEGDPYRFCDHELRSCQKVRDEYLYGTPNCKFRFTDLSMLKNWTQETPIPPGSQGSCCWCPELYVTINTDAPFSRATLHCSWIQQRMWWNVYLSKSCPVWIPPWWTAFRIGGWNWQYSLEVELSWFSPTESSISKLSSTELESLEAECRKANRNSNIDCSRLRHRESGIQTSVHTLNSSSPSFYDPNFGASVQVISSGPPFGSAHAKDLSGYYMLQPTFSPKGAPASMTIPPLRNGCGKSHKNQTEEEVNDCLKPTLIIPPENADFTGVSCDKLGTSIHTWSSVNGRFCYHPPGTCQRVQVANFYKKAIEDHSLGKISQYSVHAQNVGSPQLILDSVGEIGQEEVTQGDLENTTTVQSRRFFLGYTFESIFDTEIMFSVEASSVSWVATSSPGIITYIEPPPLEACTAMSSYGCPLKVYVKNSGELDSGFVVQIPYCTKQGMQTSEVDPVMAQTRRIKANSVGIFTFVLGVSVLTGSEYKCVVALYNSYSVLLDQNMFAFSTTSTTISISSSDSIISEVVVNKTSLTNKKFESMFTGNKCLSCGLNFWCLVANIGECVKLGLKCLGILVGVIVGFIVLIKLIKVIVQLRRGKRVRTKVVTTQQEMQDGKRVG</sequence>
<evidence type="ECO:0000259" key="13">
    <source>
        <dbReference type="Pfam" id="PF10699"/>
    </source>
</evidence>
<evidence type="ECO:0000256" key="6">
    <source>
        <dbReference type="ARBA" id="ARBA00022989"/>
    </source>
</evidence>
<evidence type="ECO:0000256" key="9">
    <source>
        <dbReference type="ARBA" id="ARBA00023157"/>
    </source>
</evidence>